<dbReference type="AlphaFoldDB" id="A0A1B8Q6Y2"/>
<reference evidence="1 2" key="1">
    <citation type="submission" date="2016-06" db="EMBL/GenBank/DDBJ databases">
        <title>Draft genome of Moraxella lacunata CCUG 57757A.</title>
        <authorList>
            <person name="Salva-Serra F."/>
            <person name="Engstrom-Jakobsson H."/>
            <person name="Thorell K."/>
            <person name="Gonzales-Siles L."/>
            <person name="Karlsson R."/>
            <person name="Boulund F."/>
            <person name="Engstrand L."/>
            <person name="Kristiansson E."/>
            <person name="Moore E."/>
        </authorList>
    </citation>
    <scope>NUCLEOTIDE SEQUENCE [LARGE SCALE GENOMIC DNA]</scope>
    <source>
        <strain evidence="1 2">CCUG 57757A</strain>
    </source>
</reference>
<name>A0A1B8Q6Y2_MORLA</name>
<dbReference type="Proteomes" id="UP000092607">
    <property type="component" value="Unassembled WGS sequence"/>
</dbReference>
<dbReference type="EMBL" id="LZMS01000034">
    <property type="protein sequence ID" value="OBX65521.1"/>
    <property type="molecule type" value="Genomic_DNA"/>
</dbReference>
<proteinExistence type="predicted"/>
<gene>
    <name evidence="1" type="ORF">A9309_02080</name>
</gene>
<dbReference type="RefSeq" id="WP_065256623.1">
    <property type="nucleotide sequence ID" value="NZ_JARDJM010000005.1"/>
</dbReference>
<sequence length="348" mass="40284">MELDEFYGDIADLIDIADEREIPLSQVQNIFRNISNVSARNFFGLKKRLNEFYDVKLLNNLKNDLEELVQSHIKFDDKMITLIRNISLIDVESKLQQAFGTDFEPEQYAYLAYKIEQLSEHKKLYQFSTVREINVRESLSVSSLREEIVEDYQELIGVKKMKLHCYDFVLLDFERDIAVLGVDLAQILGANEVNIANLNFANFLNKELNIKIENNQKIDLFPKIKYFYNLPKDDSNGVIEIYFMTDEGTAHHETARGNTRDLRTATYHSSGVQGLRKIKSLNEMLNADISACRITSKFYQEYSELQIALKSSYVAINTSNGSHLYEALTYGARSLEQFDFVLDKLLKK</sequence>
<protein>
    <submittedName>
        <fullName evidence="1">Uncharacterized protein</fullName>
    </submittedName>
</protein>
<comment type="caution">
    <text evidence="1">The sequence shown here is derived from an EMBL/GenBank/DDBJ whole genome shotgun (WGS) entry which is preliminary data.</text>
</comment>
<evidence type="ECO:0000313" key="1">
    <source>
        <dbReference type="EMBL" id="OBX65521.1"/>
    </source>
</evidence>
<evidence type="ECO:0000313" key="2">
    <source>
        <dbReference type="Proteomes" id="UP000092607"/>
    </source>
</evidence>
<dbReference type="OrthoDB" id="6717191at2"/>
<accession>A0A1B8Q6Y2</accession>
<organism evidence="1 2">
    <name type="scientific">Moraxella lacunata</name>
    <dbReference type="NCBI Taxonomy" id="477"/>
    <lineage>
        <taxon>Bacteria</taxon>
        <taxon>Pseudomonadati</taxon>
        <taxon>Pseudomonadota</taxon>
        <taxon>Gammaproteobacteria</taxon>
        <taxon>Moraxellales</taxon>
        <taxon>Moraxellaceae</taxon>
        <taxon>Moraxella</taxon>
    </lineage>
</organism>